<evidence type="ECO:0000313" key="1">
    <source>
        <dbReference type="EMBL" id="KAI5670930.1"/>
    </source>
</evidence>
<accession>A0ACC0BE72</accession>
<dbReference type="Proteomes" id="UP001060085">
    <property type="component" value="Linkage Group LG03"/>
</dbReference>
<name>A0ACC0BE72_CATRO</name>
<gene>
    <name evidence="1" type="ORF">M9H77_11294</name>
</gene>
<sequence>MQHSQSLPDGSRTLRAPPLQGTASSSTPHQPISQASSSDEEERTNDTDDVQHLGFGHRVGKKTTRDAYGLYFTGVVRKSWTLPMTRMISHDELIQQHSIPITHDRNTTNMTKHITAVTQMVSDEPSMLYTTVNNDDDEVNESDGDDVVSSQSESDDDNDPEEGELQTPLNHVNPVNPVTENIVPQWESSQWFSNARYDYTHSRAFLDMGSGSPIDDLVESGT</sequence>
<evidence type="ECO:0000313" key="2">
    <source>
        <dbReference type="Proteomes" id="UP001060085"/>
    </source>
</evidence>
<keyword evidence="2" id="KW-1185">Reference proteome</keyword>
<reference evidence="2" key="1">
    <citation type="journal article" date="2023" name="Nat. Plants">
        <title>Single-cell RNA sequencing provides a high-resolution roadmap for understanding the multicellular compartmentation of specialized metabolism.</title>
        <authorList>
            <person name="Sun S."/>
            <person name="Shen X."/>
            <person name="Li Y."/>
            <person name="Li Y."/>
            <person name="Wang S."/>
            <person name="Li R."/>
            <person name="Zhang H."/>
            <person name="Shen G."/>
            <person name="Guo B."/>
            <person name="Wei J."/>
            <person name="Xu J."/>
            <person name="St-Pierre B."/>
            <person name="Chen S."/>
            <person name="Sun C."/>
        </authorList>
    </citation>
    <scope>NUCLEOTIDE SEQUENCE [LARGE SCALE GENOMIC DNA]</scope>
</reference>
<proteinExistence type="predicted"/>
<dbReference type="EMBL" id="CM044703">
    <property type="protein sequence ID" value="KAI5670930.1"/>
    <property type="molecule type" value="Genomic_DNA"/>
</dbReference>
<comment type="caution">
    <text evidence="1">The sequence shown here is derived from an EMBL/GenBank/DDBJ whole genome shotgun (WGS) entry which is preliminary data.</text>
</comment>
<organism evidence="1 2">
    <name type="scientific">Catharanthus roseus</name>
    <name type="common">Madagascar periwinkle</name>
    <name type="synonym">Vinca rosea</name>
    <dbReference type="NCBI Taxonomy" id="4058"/>
    <lineage>
        <taxon>Eukaryota</taxon>
        <taxon>Viridiplantae</taxon>
        <taxon>Streptophyta</taxon>
        <taxon>Embryophyta</taxon>
        <taxon>Tracheophyta</taxon>
        <taxon>Spermatophyta</taxon>
        <taxon>Magnoliopsida</taxon>
        <taxon>eudicotyledons</taxon>
        <taxon>Gunneridae</taxon>
        <taxon>Pentapetalae</taxon>
        <taxon>asterids</taxon>
        <taxon>lamiids</taxon>
        <taxon>Gentianales</taxon>
        <taxon>Apocynaceae</taxon>
        <taxon>Rauvolfioideae</taxon>
        <taxon>Vinceae</taxon>
        <taxon>Catharanthinae</taxon>
        <taxon>Catharanthus</taxon>
    </lineage>
</organism>
<protein>
    <submittedName>
        <fullName evidence="1">Uncharacterized protein</fullName>
    </submittedName>
</protein>